<proteinExistence type="predicted"/>
<keyword evidence="5" id="KW-0418">Kinase</keyword>
<feature type="domain" description="PAC" evidence="7">
    <location>
        <begin position="251"/>
        <end position="304"/>
    </location>
</feature>
<dbReference type="PATRIC" id="fig|320787.5.peg.449"/>
<dbReference type="InterPro" id="IPR013767">
    <property type="entry name" value="PAS_fold"/>
</dbReference>
<dbReference type="NCBIfam" id="TIGR00229">
    <property type="entry name" value="sensory_box"/>
    <property type="match status" value="5"/>
</dbReference>
<dbReference type="CDD" id="cd00130">
    <property type="entry name" value="PAS"/>
    <property type="match status" value="5"/>
</dbReference>
<keyword evidence="4" id="KW-0808">Transferase</keyword>
<evidence type="ECO:0000259" key="6">
    <source>
        <dbReference type="PROSITE" id="PS50112"/>
    </source>
</evidence>
<comment type="catalytic activity">
    <reaction evidence="1">
        <text>ATP + protein L-histidine = ADP + protein N-phospho-L-histidine.</text>
        <dbReference type="EC" id="2.7.13.3"/>
    </reaction>
</comment>
<feature type="domain" description="PAC" evidence="7">
    <location>
        <begin position="502"/>
        <end position="553"/>
    </location>
</feature>
<dbReference type="SUPFAM" id="SSF47384">
    <property type="entry name" value="Homodimeric domain of signal transducing histidine kinase"/>
    <property type="match status" value="1"/>
</dbReference>
<dbReference type="RefSeq" id="WP_053086631.1">
    <property type="nucleotide sequence ID" value="NZ_CP012040.1"/>
</dbReference>
<dbReference type="InterPro" id="IPR000700">
    <property type="entry name" value="PAS-assoc_C"/>
</dbReference>
<feature type="domain" description="PAC" evidence="7">
    <location>
        <begin position="377"/>
        <end position="428"/>
    </location>
</feature>
<dbReference type="InterPro" id="IPR000014">
    <property type="entry name" value="PAS"/>
</dbReference>
<evidence type="ECO:0000256" key="5">
    <source>
        <dbReference type="ARBA" id="ARBA00022777"/>
    </source>
</evidence>
<dbReference type="EMBL" id="CP012040">
    <property type="protein sequence ID" value="AKP49874.1"/>
    <property type="molecule type" value="Genomic_DNA"/>
</dbReference>
<dbReference type="Gene3D" id="3.30.450.20">
    <property type="entry name" value="PAS domain"/>
    <property type="match status" value="5"/>
</dbReference>
<dbReference type="PANTHER" id="PTHR43304:SF1">
    <property type="entry name" value="PAC DOMAIN-CONTAINING PROTEIN"/>
    <property type="match status" value="1"/>
</dbReference>
<evidence type="ECO:0000313" key="8">
    <source>
        <dbReference type="EMBL" id="AKP49874.1"/>
    </source>
</evidence>
<reference evidence="8 9" key="1">
    <citation type="submission" date="2015-07" db="EMBL/GenBank/DDBJ databases">
        <authorList>
            <person name="Kim K.M."/>
        </authorList>
    </citation>
    <scope>NUCLEOTIDE SEQUENCE [LARGE SCALE GENOMIC DNA]</scope>
    <source>
        <strain evidence="8 9">KCTC 12363</strain>
    </source>
</reference>
<dbReference type="PROSITE" id="PS50113">
    <property type="entry name" value="PAC"/>
    <property type="match status" value="3"/>
</dbReference>
<feature type="domain" description="PAS" evidence="6">
    <location>
        <begin position="174"/>
        <end position="247"/>
    </location>
</feature>
<gene>
    <name evidence="8" type="ORF">CA2015_0400</name>
</gene>
<dbReference type="Gene3D" id="2.10.70.100">
    <property type="match status" value="1"/>
</dbReference>
<feature type="domain" description="PAS" evidence="6">
    <location>
        <begin position="683"/>
        <end position="756"/>
    </location>
</feature>
<dbReference type="SUPFAM" id="SSF55781">
    <property type="entry name" value="GAF domain-like"/>
    <property type="match status" value="1"/>
</dbReference>
<dbReference type="Proteomes" id="UP000036520">
    <property type="component" value="Chromosome"/>
</dbReference>
<dbReference type="InterPro" id="IPR013655">
    <property type="entry name" value="PAS_fold_3"/>
</dbReference>
<dbReference type="EC" id="2.7.13.3" evidence="2"/>
<dbReference type="InterPro" id="IPR003018">
    <property type="entry name" value="GAF"/>
</dbReference>
<accession>A0A0H4P6T6</accession>
<dbReference type="InterPro" id="IPR001610">
    <property type="entry name" value="PAC"/>
</dbReference>
<dbReference type="PANTHER" id="PTHR43304">
    <property type="entry name" value="PHYTOCHROME-LIKE PROTEIN CPH1"/>
    <property type="match status" value="1"/>
</dbReference>
<dbReference type="SUPFAM" id="SSF55785">
    <property type="entry name" value="PYP-like sensor domain (PAS domain)"/>
    <property type="match status" value="5"/>
</dbReference>
<evidence type="ECO:0000313" key="9">
    <source>
        <dbReference type="Proteomes" id="UP000036520"/>
    </source>
</evidence>
<keyword evidence="3" id="KW-0597">Phosphoprotein</keyword>
<dbReference type="STRING" id="320787.CA2015_0400"/>
<dbReference type="OrthoDB" id="9124519at2"/>
<organism evidence="8 9">
    <name type="scientific">Cyclobacterium amurskyense</name>
    <dbReference type="NCBI Taxonomy" id="320787"/>
    <lineage>
        <taxon>Bacteria</taxon>
        <taxon>Pseudomonadati</taxon>
        <taxon>Bacteroidota</taxon>
        <taxon>Cytophagia</taxon>
        <taxon>Cytophagales</taxon>
        <taxon>Cyclobacteriaceae</taxon>
        <taxon>Cyclobacterium</taxon>
    </lineage>
</organism>
<dbReference type="Gene3D" id="1.10.287.130">
    <property type="match status" value="1"/>
</dbReference>
<dbReference type="Pfam" id="PF01590">
    <property type="entry name" value="GAF"/>
    <property type="match status" value="1"/>
</dbReference>
<dbReference type="PROSITE" id="PS50112">
    <property type="entry name" value="PAS"/>
    <property type="match status" value="4"/>
</dbReference>
<dbReference type="InterPro" id="IPR036097">
    <property type="entry name" value="HisK_dim/P_sf"/>
</dbReference>
<keyword evidence="9" id="KW-1185">Reference proteome</keyword>
<dbReference type="Pfam" id="PF08447">
    <property type="entry name" value="PAS_3"/>
    <property type="match status" value="2"/>
</dbReference>
<feature type="domain" description="PAS" evidence="6">
    <location>
        <begin position="429"/>
        <end position="499"/>
    </location>
</feature>
<dbReference type="Pfam" id="PF13426">
    <property type="entry name" value="PAS_9"/>
    <property type="match status" value="2"/>
</dbReference>
<dbReference type="GO" id="GO:0000155">
    <property type="term" value="F:phosphorelay sensor kinase activity"/>
    <property type="evidence" value="ECO:0007669"/>
    <property type="project" value="InterPro"/>
</dbReference>
<evidence type="ECO:0000256" key="4">
    <source>
        <dbReference type="ARBA" id="ARBA00022679"/>
    </source>
</evidence>
<dbReference type="AlphaFoldDB" id="A0A0H4P6T6"/>
<evidence type="ECO:0000256" key="1">
    <source>
        <dbReference type="ARBA" id="ARBA00000085"/>
    </source>
</evidence>
<dbReference type="GO" id="GO:0006355">
    <property type="term" value="P:regulation of DNA-templated transcription"/>
    <property type="evidence" value="ECO:0007669"/>
    <property type="project" value="InterPro"/>
</dbReference>
<name>A0A0H4P6T6_9BACT</name>
<protein>
    <recommendedName>
        <fullName evidence="2">histidine kinase</fullName>
        <ecNumber evidence="2">2.7.13.3</ecNumber>
    </recommendedName>
</protein>
<evidence type="ECO:0000256" key="2">
    <source>
        <dbReference type="ARBA" id="ARBA00012438"/>
    </source>
</evidence>
<dbReference type="InterPro" id="IPR029016">
    <property type="entry name" value="GAF-like_dom_sf"/>
</dbReference>
<dbReference type="SMART" id="SM00091">
    <property type="entry name" value="PAS"/>
    <property type="match status" value="5"/>
</dbReference>
<dbReference type="InterPro" id="IPR035965">
    <property type="entry name" value="PAS-like_dom_sf"/>
</dbReference>
<dbReference type="SMART" id="SM00086">
    <property type="entry name" value="PAC"/>
    <property type="match status" value="5"/>
</dbReference>
<evidence type="ECO:0000256" key="3">
    <source>
        <dbReference type="ARBA" id="ARBA00022553"/>
    </source>
</evidence>
<evidence type="ECO:0000259" key="7">
    <source>
        <dbReference type="PROSITE" id="PS50113"/>
    </source>
</evidence>
<dbReference type="InterPro" id="IPR052162">
    <property type="entry name" value="Sensor_kinase/Photoreceptor"/>
</dbReference>
<dbReference type="Pfam" id="PF00989">
    <property type="entry name" value="PAS"/>
    <property type="match status" value="1"/>
</dbReference>
<feature type="domain" description="PAS" evidence="6">
    <location>
        <begin position="554"/>
        <end position="591"/>
    </location>
</feature>
<sequence length="879" mass="100988">MANGFGNIGLNDLKSLQLLDTLPEKEYDDISSLAALICNTPFSLISLLTDTRQFFKSRHGLSISETPLEHSFCVYAVNEPDNILVVEDVRKDKRFKNNPLVKCEPEIVFYAGMPLVSSHGNALGTLCVLDKKPRKLEPKQLEALKSLANQVVHLFELRKNRMELKAIGDNLSLETLRLNNIMNATRVGTWEWDIPSGKVTINERWAEMLGYTLEELEPFSFDSFQTLLYPKDAEAINENVRACLERKSDFYEGEFRFLHKNGFIVWIHDLGKVVNWAADGQPLLMAGTHTDITERKNTEIQFKTISDNIPGAVFRYKRHADGKDEVQLLSNGAKNLWGFSAQEVMENNNLIWERFEKKELEAFLLTIQKSAENLSFWEHEWPYYHPDGTTRWQKGTGSPFRLANGSTIWDTVILDITSQKENELKIEKSEKRFKSLVQEGSDLIGILDSKANYQYVSPTSTTVLDIPPEDFIGKNAFEFIHPDDKEAVYASIVRIKHEKQLTIKPFRFKHGDGSWRWVETIITNLLDDSDVGGLVANSRDITERFLTEEKLKKSEAYFRSLYESQTNYVIRTDMNGDYTYVNKKFVEEFGWIYAGGEILGENSMSTISEYHHQKVKKIVSECISEPGKVFKIEIDKLAVNGKTATTLWDFVCIVDADGKPSEMQSLGLDITDRVKFERALKESEQRYSDLFHLSPQPMWVYDVDTLKFLDVNEAAIKHYGYTYREFLNMTLRDIRPKSEIPKLEQAVNNSKSLAKSYSRGEYLHKKKNGNEIIVDIQSNIVSYQGKKAEVILATDITERYKHIQAIEKQNEKLKKIAWMQSHWVRAPLVRIMGLVDLIKSEGKLLGEEEKGQLLTHIINSAYELDEVIRKIVRTSQETL</sequence>
<dbReference type="Gene3D" id="3.30.450.40">
    <property type="match status" value="1"/>
</dbReference>
<dbReference type="KEGG" id="camu:CA2015_0400"/>